<proteinExistence type="predicted"/>
<dbReference type="EMBL" id="SNYC01000003">
    <property type="protein sequence ID" value="TDQ11858.1"/>
    <property type="molecule type" value="Genomic_DNA"/>
</dbReference>
<accession>A0A4R6T2D0</accession>
<name>A0A4R6T2D0_9SPHI</name>
<sequence length="220" mass="25076">MKLRRFLFLLMFLSPAFTYAQNQVNLPLKKQLDSILVIDQKYRLLFGLLSDPAKEDSLARQYGVSKEKLAGHLSDLQNEADTSNLFIIESVIKKYGYPGKSLVGGESSSAVWSVLQHSKKIDLYLPLIRQAAKKGELAMIYAAMMEDRALMYHGKEQIYGTQGSYRKLKTGKSEMIIFPIRDPEGVNERRKKAGFDTTVEENAKRLNITYRKISMDDLVK</sequence>
<protein>
    <submittedName>
        <fullName evidence="2">Uncharacterized protein</fullName>
    </submittedName>
</protein>
<dbReference type="OrthoDB" id="2989458at2"/>
<evidence type="ECO:0000313" key="2">
    <source>
        <dbReference type="EMBL" id="TDQ11858.1"/>
    </source>
</evidence>
<comment type="caution">
    <text evidence="2">The sequence shown here is derived from an EMBL/GenBank/DDBJ whole genome shotgun (WGS) entry which is preliminary data.</text>
</comment>
<reference evidence="2 3" key="1">
    <citation type="submission" date="2019-03" db="EMBL/GenBank/DDBJ databases">
        <title>Genomic Encyclopedia of Archaeal and Bacterial Type Strains, Phase II (KMG-II): from individual species to whole genera.</title>
        <authorList>
            <person name="Goeker M."/>
        </authorList>
    </citation>
    <scope>NUCLEOTIDE SEQUENCE [LARGE SCALE GENOMIC DNA]</scope>
    <source>
        <strain evidence="2 3">DSM 19035</strain>
    </source>
</reference>
<gene>
    <name evidence="2" type="ORF">ATK78_0988</name>
</gene>
<feature type="signal peptide" evidence="1">
    <location>
        <begin position="1"/>
        <end position="20"/>
    </location>
</feature>
<evidence type="ECO:0000256" key="1">
    <source>
        <dbReference type="SAM" id="SignalP"/>
    </source>
</evidence>
<evidence type="ECO:0000313" key="3">
    <source>
        <dbReference type="Proteomes" id="UP000295620"/>
    </source>
</evidence>
<organism evidence="2 3">
    <name type="scientific">Pedobacter metabolipauper</name>
    <dbReference type="NCBI Taxonomy" id="425513"/>
    <lineage>
        <taxon>Bacteria</taxon>
        <taxon>Pseudomonadati</taxon>
        <taxon>Bacteroidota</taxon>
        <taxon>Sphingobacteriia</taxon>
        <taxon>Sphingobacteriales</taxon>
        <taxon>Sphingobacteriaceae</taxon>
        <taxon>Pedobacter</taxon>
    </lineage>
</organism>
<keyword evidence="3" id="KW-1185">Reference proteome</keyword>
<dbReference type="Pfam" id="PF20329">
    <property type="entry name" value="DUF6624"/>
    <property type="match status" value="1"/>
</dbReference>
<dbReference type="InterPro" id="IPR046732">
    <property type="entry name" value="DUF6624"/>
</dbReference>
<dbReference type="RefSeq" id="WP_133574897.1">
    <property type="nucleotide sequence ID" value="NZ_SNYC01000003.1"/>
</dbReference>
<feature type="chain" id="PRO_5020683991" evidence="1">
    <location>
        <begin position="21"/>
        <end position="220"/>
    </location>
</feature>
<dbReference type="Proteomes" id="UP000295620">
    <property type="component" value="Unassembled WGS sequence"/>
</dbReference>
<dbReference type="AlphaFoldDB" id="A0A4R6T2D0"/>
<keyword evidence="1" id="KW-0732">Signal</keyword>